<dbReference type="Proteomes" id="UP000019442">
    <property type="component" value="Chromosome"/>
</dbReference>
<feature type="compositionally biased region" description="Low complexity" evidence="1">
    <location>
        <begin position="104"/>
        <end position="113"/>
    </location>
</feature>
<feature type="region of interest" description="Disordered" evidence="1">
    <location>
        <begin position="89"/>
        <end position="122"/>
    </location>
</feature>
<keyword evidence="3" id="KW-1185">Reference proteome</keyword>
<evidence type="ECO:0000313" key="3">
    <source>
        <dbReference type="Proteomes" id="UP000019442"/>
    </source>
</evidence>
<proteinExistence type="predicted"/>
<feature type="region of interest" description="Disordered" evidence="1">
    <location>
        <begin position="1064"/>
        <end position="1084"/>
    </location>
</feature>
<reference evidence="2 3" key="1">
    <citation type="journal article" date="2014" name="J Genomics">
        <title>Draft Genome Sequence of the Extremely Halophilic Phototrophic Purple Sulfur Bacterium Halorhodospira halochloris.</title>
        <authorList>
            <person name="Singh K.S."/>
            <person name="Kirksey J."/>
            <person name="Hoff W.D."/>
            <person name="Deole R."/>
        </authorList>
    </citation>
    <scope>NUCLEOTIDE SEQUENCE [LARGE SCALE GENOMIC DNA]</scope>
    <source>
        <strain evidence="2 3">A</strain>
    </source>
</reference>
<accession>W8LAH1</accession>
<dbReference type="KEGG" id="hhc:M911_16165"/>
<sequence>MMLTVIVLLGGGLLKDARASEFMLLAQQDSGLAPDATSELEQAYAEYRRAYERYTSLVTGGGGDEPDLGRAQQEALTEYRNAYQRYQRLKAQQPQPAARPSPPSLTSLPESGLAPTAEGDRVEHASGTVLISPEGALHQDVTLDLREIPNPPSTAPFEQKGTAIAVDGVMPPPPGKPVEIQLPASGENPAVMFFSLGEWIRLPARNVTLPNGDPGLAVNLERVPMPWLLTVADAPEAGEPELAGAEHPLARMAHLEQLRLTDQAAFLAAFQRDSQAGLYPPPTSPRWLGLLVRSATARSSHGGGIVPELPCCMEDSQEDSQNADLDAARELLCARLMFLRADAAMRLGHEQGARTASRRYLDGLHHLDRAARAVRALDQDGQDQGFADQTGTDSRLAGFSRDHVYGGELSLRDMTEYYLGTFAPWGLRLTKAILEGEDQVLLPGFDVRVLPFFGHEPHLDLQIPGDYVISPAAYPHRPTIDYFQQALLDYLQIEPGQHKTHVTLRLYSPRIYEYSTHEYYSMLKNAVGGASYLLGLGKLAFGAPVAGTGAALYSGYSVVAPIIERAFVEPQAQRLSDAGIASVSSTLTLYSGNKLLGKVVLDGAPEALLSLDTLEYAGMLTDMVMSYYIDHAELQSIESLRSEGSTTGYRNASAWFWQHDRFHRPPMAFVVNMDGFTNHRPEQASGSYTVSGHGRFKLFVDYDKLDVLIRAEDLSRQFVVREFSPETERRIGNGIVFGSPEGGGSMRRDDLLGIPVRRPNGFIGAQDVTAWAEVNFHDNAPSGKLLQFTLEEELLGHWRDATERSSIEEWMERVEVELVPESGRPVYVYMGDNNLLGLHQAFDSRGGIHRFGLGITESPPEIDTLHNRLTLLNATDRDSTGDYSTWVWAFPIGNPSQLSLRYKVNLTYEGTTLASFDVNYEGLGPEVVKKTIEPTGRLRRDLVRTLHSVTYELPWQDPCINRVFELQDDYRQQGFMLVSRAWIDQLPAPERQQLFRNLSAYMGGATGYHVEKIIPDECRQMLMGSPEEAPTLRFVPHGVYTYYRDGEIHYQYEFERGRKTNVLVERPPSQGSGNPFGGWAPSVD</sequence>
<reference evidence="3" key="2">
    <citation type="submission" date="2014-02" db="EMBL/GenBank/DDBJ databases">
        <title>Draft Genome Sequence of extremely halophilic bacteria Halorhodospira halochloris.</title>
        <authorList>
            <person name="Singh K.S."/>
        </authorList>
    </citation>
    <scope>NUCLEOTIDE SEQUENCE [LARGE SCALE GENOMIC DNA]</scope>
    <source>
        <strain evidence="3">A</strain>
    </source>
</reference>
<evidence type="ECO:0000313" key="2">
    <source>
        <dbReference type="EMBL" id="AHK80820.1"/>
    </source>
</evidence>
<evidence type="ECO:0000256" key="1">
    <source>
        <dbReference type="SAM" id="MobiDB-lite"/>
    </source>
</evidence>
<dbReference type="HOGENOM" id="CLU_285570_0_0_6"/>
<gene>
    <name evidence="2" type="ORF">M911_16165</name>
</gene>
<protein>
    <submittedName>
        <fullName evidence="2">Uncharacterized protein</fullName>
    </submittedName>
</protein>
<name>W8LAH1_9GAMM</name>
<organism evidence="2 3">
    <name type="scientific">Ectothiorhodospira haloalkaliphila</name>
    <dbReference type="NCBI Taxonomy" id="421628"/>
    <lineage>
        <taxon>Bacteria</taxon>
        <taxon>Pseudomonadati</taxon>
        <taxon>Pseudomonadota</taxon>
        <taxon>Gammaproteobacteria</taxon>
        <taxon>Chromatiales</taxon>
        <taxon>Ectothiorhodospiraceae</taxon>
        <taxon>Ectothiorhodospira</taxon>
    </lineage>
</organism>
<dbReference type="AlphaFoldDB" id="W8LAH1"/>
<dbReference type="EMBL" id="CP007268">
    <property type="protein sequence ID" value="AHK80820.1"/>
    <property type="molecule type" value="Genomic_DNA"/>
</dbReference>